<dbReference type="Proteomes" id="UP000215367">
    <property type="component" value="Unassembled WGS sequence"/>
</dbReference>
<protein>
    <submittedName>
        <fullName evidence="2">IS3 family transposase</fullName>
    </submittedName>
</protein>
<dbReference type="InterPro" id="IPR036388">
    <property type="entry name" value="WH-like_DNA-bd_sf"/>
</dbReference>
<dbReference type="Pfam" id="PF00665">
    <property type="entry name" value="rve"/>
    <property type="match status" value="1"/>
</dbReference>
<dbReference type="PROSITE" id="PS50994">
    <property type="entry name" value="INTEGRASE"/>
    <property type="match status" value="1"/>
</dbReference>
<dbReference type="PANTHER" id="PTHR46889:SF4">
    <property type="entry name" value="TRANSPOSASE INSO FOR INSERTION SEQUENCE ELEMENT IS911B-RELATED"/>
    <property type="match status" value="1"/>
</dbReference>
<dbReference type="GO" id="GO:0004803">
    <property type="term" value="F:transposase activity"/>
    <property type="evidence" value="ECO:0007669"/>
    <property type="project" value="InterPro"/>
</dbReference>
<dbReference type="GO" id="GO:0043565">
    <property type="term" value="F:sequence-specific DNA binding"/>
    <property type="evidence" value="ECO:0007669"/>
    <property type="project" value="InterPro"/>
</dbReference>
<reference evidence="2 3" key="1">
    <citation type="submission" date="2017-07" db="EMBL/GenBank/DDBJ databases">
        <title>Whole genome sequence of Azospirillum brasilense 2A1, a potential biofertilizer strain.</title>
        <authorList>
            <person name="Fontana C.A."/>
            <person name="Toffoli L.M."/>
            <person name="Salazar S.M."/>
            <person name="Puglisi E."/>
            <person name="Pedraza R."/>
            <person name="Bassi D."/>
            <person name="Cocconcelli P.S."/>
        </authorList>
    </citation>
    <scope>NUCLEOTIDE SEQUENCE [LARGE SCALE GENOMIC DNA]</scope>
    <source>
        <strain evidence="2 3">2A1</strain>
        <plasmid evidence="2">unnamed</plasmid>
    </source>
</reference>
<proteinExistence type="predicted"/>
<dbReference type="SUPFAM" id="SSF48295">
    <property type="entry name" value="TrpR-like"/>
    <property type="match status" value="1"/>
</dbReference>
<dbReference type="AlphaFoldDB" id="A0A235HCJ4"/>
<dbReference type="InterPro" id="IPR036397">
    <property type="entry name" value="RNaseH_sf"/>
</dbReference>
<accession>A0A235HCJ4</accession>
<dbReference type="PANTHER" id="PTHR46889">
    <property type="entry name" value="TRANSPOSASE INSF FOR INSERTION SEQUENCE IS3B-RELATED"/>
    <property type="match status" value="1"/>
</dbReference>
<dbReference type="InterPro" id="IPR002514">
    <property type="entry name" value="Transposase_8"/>
</dbReference>
<dbReference type="InterPro" id="IPR001584">
    <property type="entry name" value="Integrase_cat-core"/>
</dbReference>
<dbReference type="InterPro" id="IPR048020">
    <property type="entry name" value="Transpos_IS3"/>
</dbReference>
<gene>
    <name evidence="2" type="ORF">CHT98_14010</name>
</gene>
<dbReference type="GO" id="GO:0015074">
    <property type="term" value="P:DNA integration"/>
    <property type="evidence" value="ECO:0007669"/>
    <property type="project" value="InterPro"/>
</dbReference>
<geneLocation type="plasmid" evidence="2">
    <name>unnamed</name>
</geneLocation>
<organism evidence="2 3">
    <name type="scientific">Azospirillum brasilense</name>
    <dbReference type="NCBI Taxonomy" id="192"/>
    <lineage>
        <taxon>Bacteria</taxon>
        <taxon>Pseudomonadati</taxon>
        <taxon>Pseudomonadota</taxon>
        <taxon>Alphaproteobacteria</taxon>
        <taxon>Rhodospirillales</taxon>
        <taxon>Azospirillaceae</taxon>
        <taxon>Azospirillum</taxon>
    </lineage>
</organism>
<dbReference type="RefSeq" id="WP_094303819.1">
    <property type="nucleotide sequence ID" value="NZ_NOWT01000012.1"/>
</dbReference>
<dbReference type="InterPro" id="IPR012337">
    <property type="entry name" value="RNaseH-like_sf"/>
</dbReference>
<dbReference type="GO" id="GO:0006313">
    <property type="term" value="P:DNA transposition"/>
    <property type="evidence" value="ECO:0007669"/>
    <property type="project" value="InterPro"/>
</dbReference>
<name>A0A235HCJ4_AZOBR</name>
<dbReference type="SUPFAM" id="SSF53098">
    <property type="entry name" value="Ribonuclease H-like"/>
    <property type="match status" value="1"/>
</dbReference>
<dbReference type="NCBIfam" id="NF033516">
    <property type="entry name" value="transpos_IS3"/>
    <property type="match status" value="1"/>
</dbReference>
<dbReference type="EMBL" id="NOWT01000012">
    <property type="protein sequence ID" value="OYD83610.1"/>
    <property type="molecule type" value="Genomic_DNA"/>
</dbReference>
<comment type="caution">
    <text evidence="2">The sequence shown here is derived from an EMBL/GenBank/DDBJ whole genome shotgun (WGS) entry which is preliminary data.</text>
</comment>
<dbReference type="InterPro" id="IPR025948">
    <property type="entry name" value="HTH-like_dom"/>
</dbReference>
<sequence length="379" mass="43755">MTGKRKRYSAEFKAKVALEAIRGELTVSQLVAKHGVHQTLINAWKKQAIEEMSGVFSAKAEVAEASHQGEVEKLHAMIGQLVVERGFFAQGLRSMSVDRRRELIEPEHPQLSITRQCELVSISRSSYYGPAKGEPAANLELMRLIDEQFLEAPWYGSRQMTRHLRRHGHEINRKRVRRLMARMGLQAVYQRPKTTMRHPEHKIWPYLLRDLSIDRPDQVWCSDITYLPMRRGFLYLVAVMDWASRRVLAWRLSNTMDVEFCIEAVEEAMARHGRPDIFNTDQGSQFTSPRFTGLLTAAGIRVSMDGRGRWMDNVFIERLWRWMKYECVYLHAFETGSEARAGIGRWIDYYNADRPHSALGGKTPDEAYQGTSDRIRVAA</sequence>
<keyword evidence="2" id="KW-0614">Plasmid</keyword>
<dbReference type="Gene3D" id="1.10.10.10">
    <property type="entry name" value="Winged helix-like DNA-binding domain superfamily/Winged helix DNA-binding domain"/>
    <property type="match status" value="1"/>
</dbReference>
<evidence type="ECO:0000259" key="1">
    <source>
        <dbReference type="PROSITE" id="PS50994"/>
    </source>
</evidence>
<dbReference type="Pfam" id="PF01527">
    <property type="entry name" value="HTH_Tnp_1"/>
    <property type="match status" value="1"/>
</dbReference>
<evidence type="ECO:0000313" key="3">
    <source>
        <dbReference type="Proteomes" id="UP000215367"/>
    </source>
</evidence>
<dbReference type="InterPro" id="IPR050900">
    <property type="entry name" value="Transposase_IS3/IS150/IS904"/>
</dbReference>
<dbReference type="Gene3D" id="3.30.420.10">
    <property type="entry name" value="Ribonuclease H-like superfamily/Ribonuclease H"/>
    <property type="match status" value="1"/>
</dbReference>
<evidence type="ECO:0000313" key="2">
    <source>
        <dbReference type="EMBL" id="OYD83610.1"/>
    </source>
</evidence>
<dbReference type="InterPro" id="IPR010921">
    <property type="entry name" value="Trp_repressor/repl_initiator"/>
</dbReference>
<dbReference type="Pfam" id="PF13276">
    <property type="entry name" value="HTH_21"/>
    <property type="match status" value="1"/>
</dbReference>
<feature type="domain" description="Integrase catalytic" evidence="1">
    <location>
        <begin position="212"/>
        <end position="372"/>
    </location>
</feature>